<accession>A0ABS2GMK5</accession>
<name>A0ABS2GMK5_9FIRM</name>
<protein>
    <submittedName>
        <fullName evidence="1">Uncharacterized protein</fullName>
    </submittedName>
</protein>
<dbReference type="EMBL" id="JACSNR010000008">
    <property type="protein sequence ID" value="MBM6923710.1"/>
    <property type="molecule type" value="Genomic_DNA"/>
</dbReference>
<reference evidence="1 2" key="1">
    <citation type="journal article" date="2021" name="Sci. Rep.">
        <title>The distribution of antibiotic resistance genes in chicken gut microbiota commensals.</title>
        <authorList>
            <person name="Juricova H."/>
            <person name="Matiasovicova J."/>
            <person name="Kubasova T."/>
            <person name="Cejkova D."/>
            <person name="Rychlik I."/>
        </authorList>
    </citation>
    <scope>NUCLEOTIDE SEQUENCE [LARGE SCALE GENOMIC DNA]</scope>
    <source>
        <strain evidence="1 2">An564</strain>
    </source>
</reference>
<proteinExistence type="predicted"/>
<evidence type="ECO:0000313" key="2">
    <source>
        <dbReference type="Proteomes" id="UP000724149"/>
    </source>
</evidence>
<keyword evidence="2" id="KW-1185">Reference proteome</keyword>
<dbReference type="Proteomes" id="UP000724149">
    <property type="component" value="Unassembled WGS sequence"/>
</dbReference>
<dbReference type="RefSeq" id="WP_177503298.1">
    <property type="nucleotide sequence ID" value="NZ_JACSNR010000008.1"/>
</dbReference>
<organism evidence="1 2">
    <name type="scientific">Hydrogenoanaerobacterium saccharovorans</name>
    <dbReference type="NCBI Taxonomy" id="474960"/>
    <lineage>
        <taxon>Bacteria</taxon>
        <taxon>Bacillati</taxon>
        <taxon>Bacillota</taxon>
        <taxon>Clostridia</taxon>
        <taxon>Eubacteriales</taxon>
        <taxon>Oscillospiraceae</taxon>
        <taxon>Hydrogenoanaerobacterium</taxon>
    </lineage>
</organism>
<comment type="caution">
    <text evidence="1">The sequence shown here is derived from an EMBL/GenBank/DDBJ whole genome shotgun (WGS) entry which is preliminary data.</text>
</comment>
<sequence>MEFFCFALPPAWKDAHPAGTDPREPVEFSFPLPRESWLWLELHDWADPEDLSWLWDEDDPDE</sequence>
<evidence type="ECO:0000313" key="1">
    <source>
        <dbReference type="EMBL" id="MBM6923710.1"/>
    </source>
</evidence>
<gene>
    <name evidence="1" type="ORF">H9X81_08420</name>
</gene>